<comment type="caution">
    <text evidence="2">The sequence shown here is derived from an EMBL/GenBank/DDBJ whole genome shotgun (WGS) entry which is preliminary data.</text>
</comment>
<evidence type="ECO:0000313" key="3">
    <source>
        <dbReference type="Proteomes" id="UP000182278"/>
    </source>
</evidence>
<keyword evidence="1" id="KW-1133">Transmembrane helix</keyword>
<feature type="transmembrane region" description="Helical" evidence="1">
    <location>
        <begin position="35"/>
        <end position="54"/>
    </location>
</feature>
<keyword evidence="1" id="KW-0812">Transmembrane</keyword>
<organism evidence="2 3">
    <name type="scientific">Candidatus Desantisbacteria bacterium CG1_02_38_46</name>
    <dbReference type="NCBI Taxonomy" id="1817893"/>
    <lineage>
        <taxon>Bacteria</taxon>
        <taxon>Candidatus Desantisiibacteriota</taxon>
    </lineage>
</organism>
<evidence type="ECO:0000313" key="2">
    <source>
        <dbReference type="EMBL" id="OIN95628.1"/>
    </source>
</evidence>
<dbReference type="EMBL" id="MNUO01000133">
    <property type="protein sequence ID" value="OIN95628.1"/>
    <property type="molecule type" value="Genomic_DNA"/>
</dbReference>
<reference evidence="2 3" key="1">
    <citation type="journal article" date="2016" name="Environ. Microbiol.">
        <title>Genomic resolution of a cold subsurface aquifer community provides metabolic insights for novel microbes adapted to high CO concentrations.</title>
        <authorList>
            <person name="Probst A.J."/>
            <person name="Castelle C.J."/>
            <person name="Singh A."/>
            <person name="Brown C.T."/>
            <person name="Anantharaman K."/>
            <person name="Sharon I."/>
            <person name="Hug L.A."/>
            <person name="Burstein D."/>
            <person name="Emerson J.B."/>
            <person name="Thomas B.C."/>
            <person name="Banfield J.F."/>
        </authorList>
    </citation>
    <scope>NUCLEOTIDE SEQUENCE [LARGE SCALE GENOMIC DNA]</scope>
    <source>
        <strain evidence="2">CG1_02_38_46</strain>
    </source>
</reference>
<evidence type="ECO:0008006" key="4">
    <source>
        <dbReference type="Google" id="ProtNLM"/>
    </source>
</evidence>
<accession>A0A1J4SAD9</accession>
<protein>
    <recommendedName>
        <fullName evidence="4">Magnetosome protein MamI</fullName>
    </recommendedName>
</protein>
<dbReference type="Proteomes" id="UP000182278">
    <property type="component" value="Unassembled WGS sequence"/>
</dbReference>
<proteinExistence type="predicted"/>
<sequence length="74" mass="7639">MLTFICGIAALLAGLWLWTLPGLFALFVKALLAVIPVGLVIGGIVAIIAGISSIKEKVAEKKEVAAPSPPAEEK</sequence>
<evidence type="ECO:0000256" key="1">
    <source>
        <dbReference type="SAM" id="Phobius"/>
    </source>
</evidence>
<dbReference type="STRING" id="1817893.AUJ66_08910"/>
<keyword evidence="1" id="KW-0472">Membrane</keyword>
<gene>
    <name evidence="2" type="ORF">AUJ66_08910</name>
</gene>
<dbReference type="AlphaFoldDB" id="A0A1J4SAD9"/>
<name>A0A1J4SAD9_9BACT</name>